<evidence type="ECO:0008006" key="3">
    <source>
        <dbReference type="Google" id="ProtNLM"/>
    </source>
</evidence>
<dbReference type="InterPro" id="IPR021558">
    <property type="entry name" value="MazE-like"/>
</dbReference>
<dbReference type="STRING" id="634430.SAMN04488241_101106"/>
<sequence length="75" mass="8681">MNDASPGRYDKFRAYRARKKAAGLREVRLWLPDTRSPEFQAEAKRQAALLNHSQDEQDAIAMMDRLAAEARDDWC</sequence>
<evidence type="ECO:0000313" key="1">
    <source>
        <dbReference type="EMBL" id="SFP35199.1"/>
    </source>
</evidence>
<reference evidence="1 2" key="1">
    <citation type="submission" date="2016-10" db="EMBL/GenBank/DDBJ databases">
        <authorList>
            <person name="de Groot N.N."/>
        </authorList>
    </citation>
    <scope>NUCLEOTIDE SEQUENCE [LARGE SCALE GENOMIC DNA]</scope>
    <source>
        <strain evidence="1 2">CGMCC 1.9113</strain>
    </source>
</reference>
<protein>
    <recommendedName>
        <fullName evidence="3">DUF3018 domain-containing protein</fullName>
    </recommendedName>
</protein>
<dbReference type="EMBL" id="FOXP01000001">
    <property type="protein sequence ID" value="SFP35199.1"/>
    <property type="molecule type" value="Genomic_DNA"/>
</dbReference>
<dbReference type="Proteomes" id="UP000199586">
    <property type="component" value="Unassembled WGS sequence"/>
</dbReference>
<keyword evidence="2" id="KW-1185">Reference proteome</keyword>
<proteinExistence type="predicted"/>
<organism evidence="1 2">
    <name type="scientific">Sphingomonas rubra</name>
    <dbReference type="NCBI Taxonomy" id="634430"/>
    <lineage>
        <taxon>Bacteria</taxon>
        <taxon>Pseudomonadati</taxon>
        <taxon>Pseudomonadota</taxon>
        <taxon>Alphaproteobacteria</taxon>
        <taxon>Sphingomonadales</taxon>
        <taxon>Sphingomonadaceae</taxon>
        <taxon>Sphingomonas</taxon>
    </lineage>
</organism>
<dbReference type="RefSeq" id="WP_093329970.1">
    <property type="nucleotide sequence ID" value="NZ_FOXP01000001.1"/>
</dbReference>
<gene>
    <name evidence="1" type="ORF">SAMN04488241_101106</name>
</gene>
<name>A0A1I5PMB5_9SPHN</name>
<evidence type="ECO:0000313" key="2">
    <source>
        <dbReference type="Proteomes" id="UP000199586"/>
    </source>
</evidence>
<accession>A0A1I5PMB5</accession>
<dbReference type="OrthoDB" id="3734119at2"/>
<dbReference type="AlphaFoldDB" id="A0A1I5PMB5"/>
<dbReference type="Pfam" id="PF11455">
    <property type="entry name" value="MazE-like"/>
    <property type="match status" value="1"/>
</dbReference>